<dbReference type="Gene3D" id="2.120.10.30">
    <property type="entry name" value="TolB, C-terminal domain"/>
    <property type="match status" value="1"/>
</dbReference>
<reference evidence="1 2" key="1">
    <citation type="submission" date="2024-04" db="EMBL/GenBank/DDBJ databases">
        <title>Novel species of the genus Ideonella isolated from streams.</title>
        <authorList>
            <person name="Lu H."/>
        </authorList>
    </citation>
    <scope>NUCLEOTIDE SEQUENCE [LARGE SCALE GENOMIC DNA]</scope>
    <source>
        <strain evidence="1 2">DXS29W</strain>
    </source>
</reference>
<name>A0ABU9BY04_9BURK</name>
<protein>
    <recommendedName>
        <fullName evidence="3">WD40 repeat domain-containing protein</fullName>
    </recommendedName>
</protein>
<dbReference type="Proteomes" id="UP001371218">
    <property type="component" value="Unassembled WGS sequence"/>
</dbReference>
<evidence type="ECO:0000313" key="1">
    <source>
        <dbReference type="EMBL" id="MEK8034853.1"/>
    </source>
</evidence>
<organism evidence="1 2">
    <name type="scientific">Ideonella lacteola</name>
    <dbReference type="NCBI Taxonomy" id="2984193"/>
    <lineage>
        <taxon>Bacteria</taxon>
        <taxon>Pseudomonadati</taxon>
        <taxon>Pseudomonadota</taxon>
        <taxon>Betaproteobacteria</taxon>
        <taxon>Burkholderiales</taxon>
        <taxon>Sphaerotilaceae</taxon>
        <taxon>Ideonella</taxon>
    </lineage>
</organism>
<comment type="caution">
    <text evidence="1">The sequence shown here is derived from an EMBL/GenBank/DDBJ whole genome shotgun (WGS) entry which is preliminary data.</text>
</comment>
<accession>A0ABU9BY04</accession>
<sequence length="373" mass="40398">MSGSDHAPSPDRSNTHRRLVLGGLLAAIAVAMGTCMIQAQTGAGACGSGSASGHQVPLKELHIQQPMILFVGGGRLVRRNLVTGEDTLLSDHGFAMSPSAVRSADGRWLSYSGVTAGKQSTQYWLYDLQTDQDRLVLEHPAWGGSIPAISPDGRYLAIAANYDSRWPDSSAASTYVFDTETLRPWRLGIPAEAPAASAWTLPEWSADGARLLLMTRDFRDGAARPREYRSWTLGAPNAEPMEGRWAEGQHAGHGRNEWRLNDAVVPAFEQRLLQGQGGAVAPTSPSGAWKVKVIEHHGSAVLEFTDPAGRVRQADTAPYDRCEGYAIALIGWIDGEHLVYRKPGMETLVVEPATGRVARLLSSEHDNDLLFGW</sequence>
<evidence type="ECO:0008006" key="3">
    <source>
        <dbReference type="Google" id="ProtNLM"/>
    </source>
</evidence>
<evidence type="ECO:0000313" key="2">
    <source>
        <dbReference type="Proteomes" id="UP001371218"/>
    </source>
</evidence>
<proteinExistence type="predicted"/>
<keyword evidence="2" id="KW-1185">Reference proteome</keyword>
<dbReference type="InterPro" id="IPR011042">
    <property type="entry name" value="6-blade_b-propeller_TolB-like"/>
</dbReference>
<dbReference type="EMBL" id="JBBUTG010000037">
    <property type="protein sequence ID" value="MEK8034853.1"/>
    <property type="molecule type" value="Genomic_DNA"/>
</dbReference>
<gene>
    <name evidence="1" type="ORF">AACH06_28885</name>
</gene>
<dbReference type="SUPFAM" id="SSF82171">
    <property type="entry name" value="DPP6 N-terminal domain-like"/>
    <property type="match status" value="1"/>
</dbReference>
<dbReference type="RefSeq" id="WP_341429286.1">
    <property type="nucleotide sequence ID" value="NZ_JBBUTG010000037.1"/>
</dbReference>